<evidence type="ECO:0000313" key="1">
    <source>
        <dbReference type="EMBL" id="PQP16397.1"/>
    </source>
</evidence>
<proteinExistence type="predicted"/>
<evidence type="ECO:0000313" key="2">
    <source>
        <dbReference type="Proteomes" id="UP000239290"/>
    </source>
</evidence>
<name>A0A2S8INP8_RHOOP</name>
<dbReference type="AlphaFoldDB" id="A0A2S8INP8"/>
<protein>
    <submittedName>
        <fullName evidence="1">Uncharacterized protein</fullName>
    </submittedName>
</protein>
<accession>A0A2S8INP8</accession>
<reference evidence="2" key="1">
    <citation type="submission" date="2018-02" db="EMBL/GenBank/DDBJ databases">
        <title>Draft genome sequencing of Rhodococcus opacus KU647198.</title>
        <authorList>
            <person name="Zheng B.-X."/>
        </authorList>
    </citation>
    <scope>NUCLEOTIDE SEQUENCE [LARGE SCALE GENOMIC DNA]</scope>
    <source>
        <strain evidence="2">04-OD7</strain>
    </source>
</reference>
<dbReference type="Proteomes" id="UP000239290">
    <property type="component" value="Unassembled WGS sequence"/>
</dbReference>
<gene>
    <name evidence="1" type="ORF">C5613_36550</name>
</gene>
<organism evidence="1 2">
    <name type="scientific">Rhodococcus opacus</name>
    <name type="common">Nocardia opaca</name>
    <dbReference type="NCBI Taxonomy" id="37919"/>
    <lineage>
        <taxon>Bacteria</taxon>
        <taxon>Bacillati</taxon>
        <taxon>Actinomycetota</taxon>
        <taxon>Actinomycetes</taxon>
        <taxon>Mycobacteriales</taxon>
        <taxon>Nocardiaceae</taxon>
        <taxon>Rhodococcus</taxon>
    </lineage>
</organism>
<sequence>MITAVCAVVLGVLLAGSDLGDRWRSRRSERVRIAEIAAGLDRFQWWVLEDLAAARQAFLYRDRRQGDEKVRAFLAARETAIKVGIPDEVAVYRLADQMIRDRDQQRLG</sequence>
<comment type="caution">
    <text evidence="1">The sequence shown here is derived from an EMBL/GenBank/DDBJ whole genome shotgun (WGS) entry which is preliminary data.</text>
</comment>
<dbReference type="RefSeq" id="WP_105422126.1">
    <property type="nucleotide sequence ID" value="NZ_PUIO01000064.1"/>
</dbReference>
<dbReference type="EMBL" id="PUIO01000064">
    <property type="protein sequence ID" value="PQP16397.1"/>
    <property type="molecule type" value="Genomic_DNA"/>
</dbReference>